<dbReference type="InterPro" id="IPR002509">
    <property type="entry name" value="NODB_dom"/>
</dbReference>
<feature type="region of interest" description="Disordered" evidence="11">
    <location>
        <begin position="370"/>
        <end position="409"/>
    </location>
</feature>
<dbReference type="SUPFAM" id="SSF88713">
    <property type="entry name" value="Glycoside hydrolase/deacetylase"/>
    <property type="match status" value="1"/>
</dbReference>
<evidence type="ECO:0000256" key="6">
    <source>
        <dbReference type="ARBA" id="ARBA00023285"/>
    </source>
</evidence>
<evidence type="ECO:0000256" key="5">
    <source>
        <dbReference type="ARBA" id="ARBA00023277"/>
    </source>
</evidence>
<dbReference type="PANTHER" id="PTHR10587">
    <property type="entry name" value="GLYCOSYL TRANSFERASE-RELATED"/>
    <property type="match status" value="1"/>
</dbReference>
<keyword evidence="14" id="KW-1185">Reference proteome</keyword>
<reference evidence="13" key="1">
    <citation type="submission" date="2020-10" db="EMBL/GenBank/DDBJ databases">
        <authorList>
            <person name="Sedaghatjoo S."/>
        </authorList>
    </citation>
    <scope>NUCLEOTIDE SEQUENCE</scope>
    <source>
        <strain evidence="13">AZH3</strain>
    </source>
</reference>
<dbReference type="InterPro" id="IPR011330">
    <property type="entry name" value="Glyco_hydro/deAcase_b/a-brl"/>
</dbReference>
<keyword evidence="8" id="KW-0624">Polysaccharide degradation</keyword>
<feature type="region of interest" description="Disordered" evidence="11">
    <location>
        <begin position="21"/>
        <end position="43"/>
    </location>
</feature>
<evidence type="ECO:0000256" key="2">
    <source>
        <dbReference type="ARBA" id="ARBA00004609"/>
    </source>
</evidence>
<dbReference type="EMBL" id="CAJHJG010002400">
    <property type="protein sequence ID" value="CAD6919955.1"/>
    <property type="molecule type" value="Genomic_DNA"/>
</dbReference>
<evidence type="ECO:0000256" key="10">
    <source>
        <dbReference type="ARBA" id="ARBA00048494"/>
    </source>
</evidence>
<proteinExistence type="predicted"/>
<evidence type="ECO:0000256" key="11">
    <source>
        <dbReference type="SAM" id="MobiDB-lite"/>
    </source>
</evidence>
<organism evidence="13 14">
    <name type="scientific">Tilletia caries</name>
    <name type="common">wheat bunt fungus</name>
    <dbReference type="NCBI Taxonomy" id="13290"/>
    <lineage>
        <taxon>Eukaryota</taxon>
        <taxon>Fungi</taxon>
        <taxon>Dikarya</taxon>
        <taxon>Basidiomycota</taxon>
        <taxon>Ustilaginomycotina</taxon>
        <taxon>Exobasidiomycetes</taxon>
        <taxon>Tilletiales</taxon>
        <taxon>Tilletiaceae</taxon>
        <taxon>Tilletia</taxon>
    </lineage>
</organism>
<dbReference type="Gene3D" id="3.20.20.370">
    <property type="entry name" value="Glycoside hydrolase/deacetylase"/>
    <property type="match status" value="1"/>
</dbReference>
<dbReference type="Pfam" id="PF01522">
    <property type="entry name" value="Polysacc_deac_1"/>
    <property type="match status" value="1"/>
</dbReference>
<gene>
    <name evidence="13" type="ORF">JKIAZH3_G141</name>
</gene>
<keyword evidence="6" id="KW-0170">Cobalt</keyword>
<keyword evidence="3" id="KW-0336">GPI-anchor</keyword>
<dbReference type="Proteomes" id="UP000836402">
    <property type="component" value="Unassembled WGS sequence"/>
</dbReference>
<keyword evidence="7" id="KW-0449">Lipoprotein</keyword>
<protein>
    <recommendedName>
        <fullName evidence="9">chitin deacetylase</fullName>
        <ecNumber evidence="9">3.5.1.41</ecNumber>
    </recommendedName>
</protein>
<evidence type="ECO:0000256" key="4">
    <source>
        <dbReference type="ARBA" id="ARBA00023024"/>
    </source>
</evidence>
<evidence type="ECO:0000256" key="3">
    <source>
        <dbReference type="ARBA" id="ARBA00022622"/>
    </source>
</evidence>
<evidence type="ECO:0000256" key="7">
    <source>
        <dbReference type="ARBA" id="ARBA00023288"/>
    </source>
</evidence>
<evidence type="ECO:0000313" key="13">
    <source>
        <dbReference type="EMBL" id="CAD6919955.1"/>
    </source>
</evidence>
<dbReference type="EC" id="3.5.1.41" evidence="9"/>
<keyword evidence="5" id="KW-0119">Carbohydrate metabolism</keyword>
<keyword evidence="4" id="KW-0146">Chitin degradation</keyword>
<evidence type="ECO:0000256" key="9">
    <source>
        <dbReference type="ARBA" id="ARBA00024056"/>
    </source>
</evidence>
<comment type="caution">
    <text evidence="13">The sequence shown here is derived from an EMBL/GenBank/DDBJ whole genome shotgun (WGS) entry which is preliminary data.</text>
</comment>
<dbReference type="PANTHER" id="PTHR10587:SF135">
    <property type="entry name" value="CHITIN DEACETYLASE 3"/>
    <property type="match status" value="1"/>
</dbReference>
<evidence type="ECO:0000256" key="1">
    <source>
        <dbReference type="ARBA" id="ARBA00001941"/>
    </source>
</evidence>
<comment type="catalytic activity">
    <reaction evidence="10">
        <text>[(1-&gt;4)-N-acetyl-beta-D-glucosaminyl](n) + n H2O = chitosan + n acetate</text>
        <dbReference type="Rhea" id="RHEA:10464"/>
        <dbReference type="Rhea" id="RHEA-COMP:9593"/>
        <dbReference type="Rhea" id="RHEA-COMP:9597"/>
        <dbReference type="ChEBI" id="CHEBI:15377"/>
        <dbReference type="ChEBI" id="CHEBI:17029"/>
        <dbReference type="ChEBI" id="CHEBI:30089"/>
        <dbReference type="ChEBI" id="CHEBI:57704"/>
        <dbReference type="EC" id="3.5.1.41"/>
    </reaction>
    <physiologicalReaction direction="left-to-right" evidence="10">
        <dbReference type="Rhea" id="RHEA:10465"/>
    </physiologicalReaction>
</comment>
<name>A0ABN7IR72_9BASI</name>
<feature type="domain" description="NodB homology" evidence="12">
    <location>
        <begin position="129"/>
        <end position="326"/>
    </location>
</feature>
<evidence type="ECO:0000259" key="12">
    <source>
        <dbReference type="PROSITE" id="PS51677"/>
    </source>
</evidence>
<comment type="cofactor">
    <cofactor evidence="1">
        <name>Co(2+)</name>
        <dbReference type="ChEBI" id="CHEBI:48828"/>
    </cofactor>
</comment>
<dbReference type="InterPro" id="IPR050248">
    <property type="entry name" value="Polysacc_deacetylase_ArnD"/>
</dbReference>
<dbReference type="PROSITE" id="PS51677">
    <property type="entry name" value="NODB"/>
    <property type="match status" value="1"/>
</dbReference>
<keyword evidence="3" id="KW-0472">Membrane</keyword>
<comment type="subcellular location">
    <subcellularLocation>
        <location evidence="2">Cell membrane</location>
        <topology evidence="2">Lipid-anchor</topology>
        <topology evidence="2">GPI-anchor</topology>
    </subcellularLocation>
</comment>
<feature type="compositionally biased region" description="Acidic residues" evidence="11">
    <location>
        <begin position="23"/>
        <end position="37"/>
    </location>
</feature>
<evidence type="ECO:0000313" key="14">
    <source>
        <dbReference type="Proteomes" id="UP000836402"/>
    </source>
</evidence>
<sequence>MGQGWKLGAVQYLRNSRFGAISSEEDELEDDGDEDVDESGHRRGLVQFQKTRAADAYPEVWVQTPPSKNKPEWTAALKAAVASGVVPDIPVGTLAADGSIKYPAGSKDPCNWTNSKCLGKNDISQAPDGMFVINFDDGPTEASPELYNFLGKNNQAGTHFMIGSNILGYPEYFKQAIQMGNQHIGVHTWSHNLSTTRTNEEMVGELGWTMQVIYDLSGKIPRYWRPPQGDIDNRVRAIAEEIFGLIAVMWNAECNDWCMNDDGSSGCPGEVPGEDQKSINHAINLAVAMPHSPGVILLEHELTKYSVGAFEQHTWPGVQQYGWKPVSVPEIDGSAWYANAFNGTSPTTSQSSMLKSNIVALPDVGAGASVSGSGSGSASNGTSGSSSSASTDSGKASSVSNQSNSNSSSGAVSYIRSGSSLAFSLMTAGMLGAAAVAAFVL</sequence>
<keyword evidence="3" id="KW-0325">Glycoprotein</keyword>
<evidence type="ECO:0000256" key="8">
    <source>
        <dbReference type="ARBA" id="ARBA00023326"/>
    </source>
</evidence>
<accession>A0ABN7IR72</accession>